<dbReference type="HOGENOM" id="CLU_1740642_0_0_1"/>
<dbReference type="Proteomes" id="UP000027222">
    <property type="component" value="Unassembled WGS sequence"/>
</dbReference>
<evidence type="ECO:0000313" key="3">
    <source>
        <dbReference type="Proteomes" id="UP000027222"/>
    </source>
</evidence>
<dbReference type="AlphaFoldDB" id="A0A067SPD5"/>
<gene>
    <name evidence="2" type="ORF">GALMADRAFT_215188</name>
</gene>
<proteinExistence type="predicted"/>
<name>A0A067SPD5_GALM3</name>
<protein>
    <submittedName>
        <fullName evidence="2">Uncharacterized protein</fullName>
    </submittedName>
</protein>
<reference evidence="3" key="1">
    <citation type="journal article" date="2014" name="Proc. Natl. Acad. Sci. U.S.A.">
        <title>Extensive sampling of basidiomycete genomes demonstrates inadequacy of the white-rot/brown-rot paradigm for wood decay fungi.</title>
        <authorList>
            <person name="Riley R."/>
            <person name="Salamov A.A."/>
            <person name="Brown D.W."/>
            <person name="Nagy L.G."/>
            <person name="Floudas D."/>
            <person name="Held B.W."/>
            <person name="Levasseur A."/>
            <person name="Lombard V."/>
            <person name="Morin E."/>
            <person name="Otillar R."/>
            <person name="Lindquist E.A."/>
            <person name="Sun H."/>
            <person name="LaButti K.M."/>
            <person name="Schmutz J."/>
            <person name="Jabbour D."/>
            <person name="Luo H."/>
            <person name="Baker S.E."/>
            <person name="Pisabarro A.G."/>
            <person name="Walton J.D."/>
            <person name="Blanchette R.A."/>
            <person name="Henrissat B."/>
            <person name="Martin F."/>
            <person name="Cullen D."/>
            <person name="Hibbett D.S."/>
            <person name="Grigoriev I.V."/>
        </authorList>
    </citation>
    <scope>NUCLEOTIDE SEQUENCE [LARGE SCALE GENOMIC DNA]</scope>
    <source>
        <strain evidence="3">CBS 339.88</strain>
    </source>
</reference>
<sequence length="150" mass="16350">MVTYLPHGPSLGPPFFQSIGLSLILPFFLTDEKNPLTDLTGTVRSKFSRVDDVDIGRDGVGLDKGNKTKMTRKRLSTVIRKPPIQILHPPAVAATMPPSSCPVRPLGEPGDSLESERSAVSLAPAQWFERERSESLGPDYQREASSSFGT</sequence>
<organism evidence="2 3">
    <name type="scientific">Galerina marginata (strain CBS 339.88)</name>
    <dbReference type="NCBI Taxonomy" id="685588"/>
    <lineage>
        <taxon>Eukaryota</taxon>
        <taxon>Fungi</taxon>
        <taxon>Dikarya</taxon>
        <taxon>Basidiomycota</taxon>
        <taxon>Agaricomycotina</taxon>
        <taxon>Agaricomycetes</taxon>
        <taxon>Agaricomycetidae</taxon>
        <taxon>Agaricales</taxon>
        <taxon>Agaricineae</taxon>
        <taxon>Strophariaceae</taxon>
        <taxon>Galerina</taxon>
    </lineage>
</organism>
<keyword evidence="3" id="KW-1185">Reference proteome</keyword>
<evidence type="ECO:0000256" key="1">
    <source>
        <dbReference type="SAM" id="MobiDB-lite"/>
    </source>
</evidence>
<accession>A0A067SPD5</accession>
<feature type="region of interest" description="Disordered" evidence="1">
    <location>
        <begin position="92"/>
        <end position="150"/>
    </location>
</feature>
<evidence type="ECO:0000313" key="2">
    <source>
        <dbReference type="EMBL" id="KDR69534.1"/>
    </source>
</evidence>
<dbReference type="EMBL" id="KL142402">
    <property type="protein sequence ID" value="KDR69534.1"/>
    <property type="molecule type" value="Genomic_DNA"/>
</dbReference>